<protein>
    <recommendedName>
        <fullName evidence="3">Heterokaryon incompatibility domain-containing protein</fullName>
    </recommendedName>
</protein>
<comment type="caution">
    <text evidence="1">The sequence shown here is derived from an EMBL/GenBank/DDBJ whole genome shotgun (WGS) entry which is preliminary data.</text>
</comment>
<dbReference type="Proteomes" id="UP000297716">
    <property type="component" value="Unassembled WGS sequence"/>
</dbReference>
<proteinExistence type="predicted"/>
<dbReference type="STRING" id="37992.A0A4Z0YP33"/>
<gene>
    <name evidence="1" type="ORF">E0Z10_g7823</name>
</gene>
<evidence type="ECO:0008006" key="3">
    <source>
        <dbReference type="Google" id="ProtNLM"/>
    </source>
</evidence>
<dbReference type="OrthoDB" id="2958217at2759"/>
<name>A0A4Z0YP33_9PEZI</name>
<evidence type="ECO:0000313" key="2">
    <source>
        <dbReference type="Proteomes" id="UP000297716"/>
    </source>
</evidence>
<reference evidence="1 2" key="1">
    <citation type="submission" date="2019-03" db="EMBL/GenBank/DDBJ databases">
        <title>Draft genome sequence of Xylaria hypoxylon DSM 108379, a ubiquitous saprotrophic-parasitic fungi on hardwood.</title>
        <authorList>
            <person name="Buettner E."/>
            <person name="Leonhardt S."/>
            <person name="Gebauer A.M."/>
            <person name="Liers C."/>
            <person name="Hofrichter M."/>
            <person name="Kellner H."/>
        </authorList>
    </citation>
    <scope>NUCLEOTIDE SEQUENCE [LARGE SCALE GENOMIC DNA]</scope>
    <source>
        <strain evidence="1 2">DSM 108379</strain>
    </source>
</reference>
<dbReference type="EMBL" id="SKBN01000194">
    <property type="protein sequence ID" value="TGJ80925.1"/>
    <property type="molecule type" value="Genomic_DNA"/>
</dbReference>
<sequence>MEHSSGDSTNVDGHAEIILYITSKASHFVRNSVNPQYLKLGHNKRSSQALPATSSNTPTDPAVTNLKPFSIAPSSVDWAVARRWKTVCEKEHRTCRENVAGKLPINFRLVDVELECVVDAHVEPYLPFVALSYVWGTDLSSEMTTRRDNLPLLKKAGSLRHLPRTIAHAM</sequence>
<accession>A0A4Z0YP33</accession>
<keyword evidence="2" id="KW-1185">Reference proteome</keyword>
<dbReference type="PANTHER" id="PTHR33112">
    <property type="entry name" value="DOMAIN PROTEIN, PUTATIVE-RELATED"/>
    <property type="match status" value="1"/>
</dbReference>
<dbReference type="PANTHER" id="PTHR33112:SF16">
    <property type="entry name" value="HETEROKARYON INCOMPATIBILITY DOMAIN-CONTAINING PROTEIN"/>
    <property type="match status" value="1"/>
</dbReference>
<organism evidence="1 2">
    <name type="scientific">Xylaria hypoxylon</name>
    <dbReference type="NCBI Taxonomy" id="37992"/>
    <lineage>
        <taxon>Eukaryota</taxon>
        <taxon>Fungi</taxon>
        <taxon>Dikarya</taxon>
        <taxon>Ascomycota</taxon>
        <taxon>Pezizomycotina</taxon>
        <taxon>Sordariomycetes</taxon>
        <taxon>Xylariomycetidae</taxon>
        <taxon>Xylariales</taxon>
        <taxon>Xylariaceae</taxon>
        <taxon>Xylaria</taxon>
    </lineage>
</organism>
<dbReference type="AlphaFoldDB" id="A0A4Z0YP33"/>
<evidence type="ECO:0000313" key="1">
    <source>
        <dbReference type="EMBL" id="TGJ80925.1"/>
    </source>
</evidence>